<evidence type="ECO:0000313" key="3">
    <source>
        <dbReference type="Proteomes" id="UP000741360"/>
    </source>
</evidence>
<dbReference type="SUPFAM" id="SSF142433">
    <property type="entry name" value="CinA-like"/>
    <property type="match status" value="1"/>
</dbReference>
<accession>A0A932M217</accession>
<dbReference type="AlphaFoldDB" id="A0A932M217"/>
<dbReference type="Gene3D" id="3.90.950.20">
    <property type="entry name" value="CinA-like"/>
    <property type="match status" value="1"/>
</dbReference>
<proteinExistence type="predicted"/>
<organism evidence="2 3">
    <name type="scientific">Tectimicrobiota bacterium</name>
    <dbReference type="NCBI Taxonomy" id="2528274"/>
    <lineage>
        <taxon>Bacteria</taxon>
        <taxon>Pseudomonadati</taxon>
        <taxon>Nitrospinota/Tectimicrobiota group</taxon>
        <taxon>Candidatus Tectimicrobiota</taxon>
    </lineage>
</organism>
<evidence type="ECO:0000313" key="2">
    <source>
        <dbReference type="EMBL" id="MBI3016074.1"/>
    </source>
</evidence>
<evidence type="ECO:0000259" key="1">
    <source>
        <dbReference type="Pfam" id="PF02464"/>
    </source>
</evidence>
<comment type="caution">
    <text evidence="2">The sequence shown here is derived from an EMBL/GenBank/DDBJ whole genome shotgun (WGS) entry which is preliminary data.</text>
</comment>
<feature type="domain" description="CinA C-terminal" evidence="1">
    <location>
        <begin position="2"/>
        <end position="153"/>
    </location>
</feature>
<name>A0A932M217_UNCTE</name>
<gene>
    <name evidence="2" type="ORF">HYY65_13675</name>
</gene>
<dbReference type="Pfam" id="PF02464">
    <property type="entry name" value="CinA"/>
    <property type="match status" value="1"/>
</dbReference>
<dbReference type="InterPro" id="IPR036653">
    <property type="entry name" value="CinA-like_C"/>
</dbReference>
<dbReference type="NCBIfam" id="TIGR00199">
    <property type="entry name" value="PncC_domain"/>
    <property type="match status" value="1"/>
</dbReference>
<dbReference type="Proteomes" id="UP000741360">
    <property type="component" value="Unassembled WGS sequence"/>
</dbReference>
<reference evidence="2" key="1">
    <citation type="submission" date="2020-07" db="EMBL/GenBank/DDBJ databases">
        <title>Huge and variable diversity of episymbiotic CPR bacteria and DPANN archaea in groundwater ecosystems.</title>
        <authorList>
            <person name="He C.Y."/>
            <person name="Keren R."/>
            <person name="Whittaker M."/>
            <person name="Farag I.F."/>
            <person name="Doudna J."/>
            <person name="Cate J.H.D."/>
            <person name="Banfield J.F."/>
        </authorList>
    </citation>
    <scope>NUCLEOTIDE SEQUENCE</scope>
    <source>
        <strain evidence="2">NC_groundwater_717_Ag_S-0.2um_59_8</strain>
    </source>
</reference>
<dbReference type="InterPro" id="IPR008136">
    <property type="entry name" value="CinA_C"/>
</dbReference>
<dbReference type="EMBL" id="JACPSX010000261">
    <property type="protein sequence ID" value="MBI3016074.1"/>
    <property type="molecule type" value="Genomic_DNA"/>
</dbReference>
<sequence>MDLEERIGRLLREKGLRLSVAESCTGGLICHRLTNVSGSSAYLERGVVVYSNQAKIDLLGVPESVLAESGAVSARTAELMARGVRDRAGVDLGLAVTGIAGPTGGSPAKPVGTVFIALASADGVHVEHALFPGDRLAVKLAAAQRTLTLLEEHLTGRLPLN</sequence>
<protein>
    <submittedName>
        <fullName evidence="2">CinA family protein</fullName>
    </submittedName>
</protein>